<accession>A0AAN6YVB6</accession>
<evidence type="ECO:0000313" key="6">
    <source>
        <dbReference type="Proteomes" id="UP001302812"/>
    </source>
</evidence>
<dbReference type="GO" id="GO:0006999">
    <property type="term" value="P:nuclear pore organization"/>
    <property type="evidence" value="ECO:0007669"/>
    <property type="project" value="TreeGrafter"/>
</dbReference>
<reference evidence="5" key="1">
    <citation type="journal article" date="2023" name="Mol. Phylogenet. Evol.">
        <title>Genome-scale phylogeny and comparative genomics of the fungal order Sordariales.</title>
        <authorList>
            <person name="Hensen N."/>
            <person name="Bonometti L."/>
            <person name="Westerberg I."/>
            <person name="Brannstrom I.O."/>
            <person name="Guillou S."/>
            <person name="Cros-Aarteil S."/>
            <person name="Calhoun S."/>
            <person name="Haridas S."/>
            <person name="Kuo A."/>
            <person name="Mondo S."/>
            <person name="Pangilinan J."/>
            <person name="Riley R."/>
            <person name="LaButti K."/>
            <person name="Andreopoulos B."/>
            <person name="Lipzen A."/>
            <person name="Chen C."/>
            <person name="Yan M."/>
            <person name="Daum C."/>
            <person name="Ng V."/>
            <person name="Clum A."/>
            <person name="Steindorff A."/>
            <person name="Ohm R.A."/>
            <person name="Martin F."/>
            <person name="Silar P."/>
            <person name="Natvig D.O."/>
            <person name="Lalanne C."/>
            <person name="Gautier V."/>
            <person name="Ament-Velasquez S.L."/>
            <person name="Kruys A."/>
            <person name="Hutchinson M.I."/>
            <person name="Powell A.J."/>
            <person name="Barry K."/>
            <person name="Miller A.N."/>
            <person name="Grigoriev I.V."/>
            <person name="Debuchy R."/>
            <person name="Gladieux P."/>
            <person name="Hiltunen Thoren M."/>
            <person name="Johannesson H."/>
        </authorList>
    </citation>
    <scope>NUCLEOTIDE SEQUENCE</scope>
    <source>
        <strain evidence="5">CBS 508.74</strain>
    </source>
</reference>
<name>A0AAN6YVB6_9PEZI</name>
<evidence type="ECO:0000256" key="2">
    <source>
        <dbReference type="ARBA" id="ARBA00005892"/>
    </source>
</evidence>
<protein>
    <recommendedName>
        <fullName evidence="7">Nuclear pore complex subunit Nup192</fullName>
    </recommendedName>
</protein>
<organism evidence="5 6">
    <name type="scientific">Canariomyces notabilis</name>
    <dbReference type="NCBI Taxonomy" id="2074819"/>
    <lineage>
        <taxon>Eukaryota</taxon>
        <taxon>Fungi</taxon>
        <taxon>Dikarya</taxon>
        <taxon>Ascomycota</taxon>
        <taxon>Pezizomycotina</taxon>
        <taxon>Sordariomycetes</taxon>
        <taxon>Sordariomycetidae</taxon>
        <taxon>Sordariales</taxon>
        <taxon>Chaetomiaceae</taxon>
        <taxon>Canariomyces</taxon>
    </lineage>
</organism>
<keyword evidence="6" id="KW-1185">Reference proteome</keyword>
<sequence>MAADMRALEALQALHGELLAVRQHRFESFPVLVQLLESQTDVFKKLIDKPPRIPAHRQSLGTGKIKIGGEEYAINDDFVNDCLKAADELDLDELEAARLLVDCAAEGDPETQCRPLWECAVIRFHQEHKYLLDCMRLCLEAAADDELDPNIQEFLGAVAEEKVFGIPPPGSQPQGSDKKIVPRCMEAMQNVRSTLQSMMEKAHARLMLQQASLVKPPENYETYEFSRLSLVEQHECLAAILHAAVEKHHASVNDFKDLLNLFKKIDKYDHFLVHLFPVLAAYITEFGSPEGVGDLQQARQLNTIVCKQGEENSWTLANLGAAVRAWWIAEYGGWYVDDSSYDFQGINLDEEDEERTKQFMEALKEGAFDFILAVATDCKAQEWQDPSRLGMRQWLPRKSPHLASDPFPFSHFLQRSLMVHLEGFIDAAISNLPDILRKLRTEEDEQRQLSQSHEQDLDLERFLIIISHAYEGRPDAAMSFWEDPDSNLAGFLQWTSRRASTPLVSAFCEMLQCLSDNEDCATAAYTFLQDESHQSSGKMKRSQSLTWNQIFKELEYFTAKLRERPSPAQSYRPGKPGADLAEAEPESAMMLECYLRLIAKLCSESEVARQRMILDEELNVVGTLLRLATCMIPSRLRACVFYVLKALMERKQPAESDAMWRHVDMWLTGNLPTQGGSQRSQFLGQSMSSQAFMEATMSEISSNGFEEPNAFIQLLTSLVAPVDGPEGLNDSLPFPEDLGASYRIPGVETYVDFVFHILATQSKDILDASQLRVLRLSCLEFALTCLSTFNEDLIVLGNQSNIDIDAAMPTTDLATYMRLHPFARVMDWMFNEKVITALISTIHQESSGLGSAPPDSPLVLSILRGIQVMIKVLELQETYLHLVRPLIKARPRKQGASPANAAYTSFEDGILGHLSLVVDLGKYCNLGHGELTLACLKLLEKISTSSRIISAWNPESGQLGHRNKAIVQLEKNGEGEVIASSLAANLVSTIDPVAEADSESYLIKVFILDFLYECLSATPNQPTIAHLLLGFHCELNRLSIEPNGPYDQQKSLFHSLLNVLIALTVYQEERGMRGYLIVLKFKILRVLQVLWKSPLSAALVMDELRATNFMFHMLLREVQIQPDLTWDGLEATHPEFLLSDASVAYIDYLSSRAMILEYIGKELCSVSQNRIPSIKRQIFDALNGQIREAGEEPLTVPNIFDLFDFLNPEARWDVAPPEFVFFKDLDLSPCAEEHRATGLQYNIHKVKETIELKRNERRDQLQMATQEELEAIEKEEILLVEYLTFSNRKQLFSSSRLGLLKAWVNLLLVMFEASEFRGTPKMAFLLQALQAILPTLETFVALSTAEAYELARVAKVLLFKLDLSGEGEEGEDAIEGESHFNATTRSSEKERFTVGNLISDKLFQLFQICLSAIGKWSGSAELRAIYYSICYRYLTAVVDKDITAAPTHRAFTRTPTRILTTARAKTLKTIHLHGDRLLNVICDDAYGSDMTCQTAATILLSALVHVSCAPGQSTGLSPTSSDEIQLIDSLNRLNFIAILVDSLKSILTDWLSIISALFPSQTNYASTTTSTPSPTYPISIAQARALEQYTAAKLALLLQISQTRSGAKYMLQANLFHALDASGVFAADPELQVDARNLRALEKHYALLVSLVRIVAAAVLARGANNILQGRKFLLRCRALVVHTLKRSAGIGMGMGGVQPSMPIGMMMPGMMTGRSSGGFGAGAGAEEEAQRLSLEERIDESAEAFMLLITATGFLEYEADQVPAEKPRVSTAHLFH</sequence>
<dbReference type="GeneID" id="89938712"/>
<dbReference type="PANTHER" id="PTHR31344:SF0">
    <property type="entry name" value="NUCLEAR PORE COMPLEX PROTEIN NUP205"/>
    <property type="match status" value="1"/>
</dbReference>
<dbReference type="GO" id="GO:0044611">
    <property type="term" value="C:nuclear pore inner ring"/>
    <property type="evidence" value="ECO:0007669"/>
    <property type="project" value="TreeGrafter"/>
</dbReference>
<dbReference type="InterPro" id="IPR021827">
    <property type="entry name" value="Nup186/Nup192/Nup205"/>
</dbReference>
<evidence type="ECO:0000256" key="3">
    <source>
        <dbReference type="ARBA" id="ARBA00022448"/>
    </source>
</evidence>
<evidence type="ECO:0000313" key="5">
    <source>
        <dbReference type="EMBL" id="KAK4115117.1"/>
    </source>
</evidence>
<keyword evidence="4" id="KW-0539">Nucleus</keyword>
<evidence type="ECO:0000256" key="4">
    <source>
        <dbReference type="ARBA" id="ARBA00023242"/>
    </source>
</evidence>
<dbReference type="GO" id="GO:0017056">
    <property type="term" value="F:structural constituent of nuclear pore"/>
    <property type="evidence" value="ECO:0007669"/>
    <property type="project" value="TreeGrafter"/>
</dbReference>
<comment type="similarity">
    <text evidence="2">Belongs to the NUP186/NUP192/NUP205 family.</text>
</comment>
<evidence type="ECO:0000256" key="1">
    <source>
        <dbReference type="ARBA" id="ARBA00004123"/>
    </source>
</evidence>
<dbReference type="RefSeq" id="XP_064672687.1">
    <property type="nucleotide sequence ID" value="XM_064814587.1"/>
</dbReference>
<comment type="subcellular location">
    <subcellularLocation>
        <location evidence="1">Nucleus</location>
    </subcellularLocation>
</comment>
<keyword evidence="3" id="KW-0813">Transport</keyword>
<dbReference type="EMBL" id="MU853335">
    <property type="protein sequence ID" value="KAK4115117.1"/>
    <property type="molecule type" value="Genomic_DNA"/>
</dbReference>
<comment type="caution">
    <text evidence="5">The sequence shown here is derived from an EMBL/GenBank/DDBJ whole genome shotgun (WGS) entry which is preliminary data.</text>
</comment>
<proteinExistence type="inferred from homology"/>
<dbReference type="Proteomes" id="UP001302812">
    <property type="component" value="Unassembled WGS sequence"/>
</dbReference>
<evidence type="ECO:0008006" key="7">
    <source>
        <dbReference type="Google" id="ProtNLM"/>
    </source>
</evidence>
<dbReference type="Pfam" id="PF11894">
    <property type="entry name" value="Nup192"/>
    <property type="match status" value="1"/>
</dbReference>
<gene>
    <name evidence="5" type="ORF">N656DRAFT_776194</name>
</gene>
<reference evidence="5" key="2">
    <citation type="submission" date="2023-05" db="EMBL/GenBank/DDBJ databases">
        <authorList>
            <consortium name="Lawrence Berkeley National Laboratory"/>
            <person name="Steindorff A."/>
            <person name="Hensen N."/>
            <person name="Bonometti L."/>
            <person name="Westerberg I."/>
            <person name="Brannstrom I.O."/>
            <person name="Guillou S."/>
            <person name="Cros-Aarteil S."/>
            <person name="Calhoun S."/>
            <person name="Haridas S."/>
            <person name="Kuo A."/>
            <person name="Mondo S."/>
            <person name="Pangilinan J."/>
            <person name="Riley R."/>
            <person name="Labutti K."/>
            <person name="Andreopoulos B."/>
            <person name="Lipzen A."/>
            <person name="Chen C."/>
            <person name="Yanf M."/>
            <person name="Daum C."/>
            <person name="Ng V."/>
            <person name="Clum A."/>
            <person name="Ohm R."/>
            <person name="Martin F."/>
            <person name="Silar P."/>
            <person name="Natvig D."/>
            <person name="Lalanne C."/>
            <person name="Gautier V."/>
            <person name="Ament-Velasquez S.L."/>
            <person name="Kruys A."/>
            <person name="Hutchinson M.I."/>
            <person name="Powell A.J."/>
            <person name="Barry K."/>
            <person name="Miller A.N."/>
            <person name="Grigoriev I.V."/>
            <person name="Debuchy R."/>
            <person name="Gladieux P."/>
            <person name="Thoren M.H."/>
            <person name="Johannesson H."/>
        </authorList>
    </citation>
    <scope>NUCLEOTIDE SEQUENCE</scope>
    <source>
        <strain evidence="5">CBS 508.74</strain>
    </source>
</reference>
<dbReference type="PANTHER" id="PTHR31344">
    <property type="entry name" value="NUCLEAR PORE COMPLEX PROTEIN NUP205"/>
    <property type="match status" value="1"/>
</dbReference>